<dbReference type="PANTHER" id="PTHR14969">
    <property type="entry name" value="SPHINGOSINE-1-PHOSPHATE PHOSPHOHYDROLASE"/>
    <property type="match status" value="1"/>
</dbReference>
<feature type="transmembrane region" description="Helical" evidence="7">
    <location>
        <begin position="194"/>
        <end position="212"/>
    </location>
</feature>
<feature type="transmembrane region" description="Helical" evidence="7">
    <location>
        <begin position="168"/>
        <end position="188"/>
    </location>
</feature>
<dbReference type="InterPro" id="IPR000326">
    <property type="entry name" value="PAP2/HPO"/>
</dbReference>
<evidence type="ECO:0000256" key="4">
    <source>
        <dbReference type="ARBA" id="ARBA00022801"/>
    </source>
</evidence>
<feature type="transmembrane region" description="Helical" evidence="7">
    <location>
        <begin position="140"/>
        <end position="161"/>
    </location>
</feature>
<keyword evidence="5 7" id="KW-1133">Transmembrane helix</keyword>
<dbReference type="CDD" id="cd03392">
    <property type="entry name" value="PAP2_like_2"/>
    <property type="match status" value="1"/>
</dbReference>
<proteinExistence type="predicted"/>
<dbReference type="Proteomes" id="UP001225356">
    <property type="component" value="Unassembled WGS sequence"/>
</dbReference>
<keyword evidence="3 7" id="KW-0812">Transmembrane</keyword>
<comment type="subcellular location">
    <subcellularLocation>
        <location evidence="1">Cell membrane</location>
        <topology evidence="1">Multi-pass membrane protein</topology>
    </subcellularLocation>
</comment>
<feature type="domain" description="Phosphatidic acid phosphatase type 2/haloperoxidase" evidence="8">
    <location>
        <begin position="99"/>
        <end position="209"/>
    </location>
</feature>
<keyword evidence="2" id="KW-1003">Cell membrane</keyword>
<feature type="transmembrane region" description="Helical" evidence="7">
    <location>
        <begin position="21"/>
        <end position="41"/>
    </location>
</feature>
<feature type="transmembrane region" description="Helical" evidence="7">
    <location>
        <begin position="72"/>
        <end position="93"/>
    </location>
</feature>
<evidence type="ECO:0000256" key="6">
    <source>
        <dbReference type="ARBA" id="ARBA00023136"/>
    </source>
</evidence>
<dbReference type="PANTHER" id="PTHR14969:SF62">
    <property type="entry name" value="DECAPRENYLPHOSPHORYL-5-PHOSPHORIBOSE PHOSPHATASE RV3807C-RELATED"/>
    <property type="match status" value="1"/>
</dbReference>
<evidence type="ECO:0000313" key="10">
    <source>
        <dbReference type="Proteomes" id="UP001225356"/>
    </source>
</evidence>
<dbReference type="RefSeq" id="WP_307557821.1">
    <property type="nucleotide sequence ID" value="NZ_JAUSQU010000001.1"/>
</dbReference>
<dbReference type="SUPFAM" id="SSF48317">
    <property type="entry name" value="Acid phosphatase/Vanadium-dependent haloperoxidase"/>
    <property type="match status" value="1"/>
</dbReference>
<keyword evidence="6 7" id="KW-0472">Membrane</keyword>
<protein>
    <submittedName>
        <fullName evidence="9">Undecaprenyl-diphosphatase</fullName>
        <ecNumber evidence="9">3.6.1.27</ecNumber>
    </submittedName>
</protein>
<dbReference type="EC" id="3.6.1.27" evidence="9"/>
<keyword evidence="10" id="KW-1185">Reference proteome</keyword>
<reference evidence="9 10" key="1">
    <citation type="submission" date="2023-07" db="EMBL/GenBank/DDBJ databases">
        <title>Sequencing the genomes of 1000 actinobacteria strains.</title>
        <authorList>
            <person name="Klenk H.-P."/>
        </authorList>
    </citation>
    <scope>NUCLEOTIDE SEQUENCE [LARGE SCALE GENOMIC DNA]</scope>
    <source>
        <strain evidence="9 10">DSM 46740</strain>
    </source>
</reference>
<feature type="transmembrane region" description="Helical" evidence="7">
    <location>
        <begin position="100"/>
        <end position="120"/>
    </location>
</feature>
<evidence type="ECO:0000256" key="1">
    <source>
        <dbReference type="ARBA" id="ARBA00004651"/>
    </source>
</evidence>
<name>A0ABT9QB04_9ACTN</name>
<dbReference type="GO" id="GO:0050380">
    <property type="term" value="F:undecaprenyl-diphosphatase activity"/>
    <property type="evidence" value="ECO:0007669"/>
    <property type="project" value="UniProtKB-EC"/>
</dbReference>
<dbReference type="Pfam" id="PF01569">
    <property type="entry name" value="PAP2"/>
    <property type="match status" value="1"/>
</dbReference>
<gene>
    <name evidence="9" type="ORF">J2853_002771</name>
</gene>
<dbReference type="SMART" id="SM00014">
    <property type="entry name" value="acidPPc"/>
    <property type="match status" value="1"/>
</dbReference>
<comment type="caution">
    <text evidence="9">The sequence shown here is derived from an EMBL/GenBank/DDBJ whole genome shotgun (WGS) entry which is preliminary data.</text>
</comment>
<evidence type="ECO:0000256" key="2">
    <source>
        <dbReference type="ARBA" id="ARBA00022475"/>
    </source>
</evidence>
<organism evidence="9 10">
    <name type="scientific">Streptosporangium lutulentum</name>
    <dbReference type="NCBI Taxonomy" id="1461250"/>
    <lineage>
        <taxon>Bacteria</taxon>
        <taxon>Bacillati</taxon>
        <taxon>Actinomycetota</taxon>
        <taxon>Actinomycetes</taxon>
        <taxon>Streptosporangiales</taxon>
        <taxon>Streptosporangiaceae</taxon>
        <taxon>Streptosporangium</taxon>
    </lineage>
</organism>
<evidence type="ECO:0000259" key="8">
    <source>
        <dbReference type="SMART" id="SM00014"/>
    </source>
</evidence>
<evidence type="ECO:0000313" key="9">
    <source>
        <dbReference type="EMBL" id="MDP9843560.1"/>
    </source>
</evidence>
<evidence type="ECO:0000256" key="7">
    <source>
        <dbReference type="SAM" id="Phobius"/>
    </source>
</evidence>
<keyword evidence="4 9" id="KW-0378">Hydrolase</keyword>
<dbReference type="InterPro" id="IPR036938">
    <property type="entry name" value="PAP2/HPO_sf"/>
</dbReference>
<evidence type="ECO:0000256" key="3">
    <source>
        <dbReference type="ARBA" id="ARBA00022692"/>
    </source>
</evidence>
<sequence>MKQPQTAGHRERASAPSIFGALRLPVLLLVPAAALGTLSRAPGWTRTDLRLDEMVQTVRTPWLTVIARGLDLAFSTMAAICLIALLAAVLIAVGRGRTAVVTASVIAAGWGANSIFKAVVARPRPPLDHQLVLQYGHDSYPSGHVSITVSMVMALGVLAYGSRWFRPVVIVGVVLVTAQALARLYLGVHYPSDVIGSLLVAPAGALTVIALWRRCLARSPGDGQEHSAATEGSR</sequence>
<dbReference type="EMBL" id="JAUSQU010000001">
    <property type="protein sequence ID" value="MDP9843560.1"/>
    <property type="molecule type" value="Genomic_DNA"/>
</dbReference>
<accession>A0ABT9QB04</accession>
<evidence type="ECO:0000256" key="5">
    <source>
        <dbReference type="ARBA" id="ARBA00022989"/>
    </source>
</evidence>
<dbReference type="Gene3D" id="1.20.144.10">
    <property type="entry name" value="Phosphatidic acid phosphatase type 2/haloperoxidase"/>
    <property type="match status" value="1"/>
</dbReference>